<organism evidence="2">
    <name type="scientific">Cryptosporidium hominis</name>
    <dbReference type="NCBI Taxonomy" id="237895"/>
    <lineage>
        <taxon>Eukaryota</taxon>
        <taxon>Sar</taxon>
        <taxon>Alveolata</taxon>
        <taxon>Apicomplexa</taxon>
        <taxon>Conoidasida</taxon>
        <taxon>Coccidia</taxon>
        <taxon>Eucoccidiorida</taxon>
        <taxon>Eimeriorina</taxon>
        <taxon>Cryptosporidiidae</taxon>
        <taxon>Cryptosporidium</taxon>
    </lineage>
</organism>
<dbReference type="VEuPathDB" id="CryptoDB:ChTU502y2012_412g0130"/>
<dbReference type="OrthoDB" id="342550at2759"/>
<dbReference type="AlphaFoldDB" id="A0A0S4TAJ4"/>
<dbReference type="EMBL" id="LN877947">
    <property type="protein sequence ID" value="CUV04281.1"/>
    <property type="molecule type" value="Genomic_DNA"/>
</dbReference>
<dbReference type="VEuPathDB" id="CryptoDB:CHUDEA1_3260"/>
<dbReference type="Proteomes" id="UP000199752">
    <property type="component" value="Chromosome 1"/>
</dbReference>
<evidence type="ECO:0000256" key="1">
    <source>
        <dbReference type="SAM" id="MobiDB-lite"/>
    </source>
</evidence>
<accession>A0A0S4TAJ4</accession>
<name>A0A0S4TAJ4_CRYHO</name>
<proteinExistence type="predicted"/>
<gene>
    <name evidence="2" type="ORF">CHUDEA1_3260</name>
</gene>
<evidence type="ECO:0000313" key="2">
    <source>
        <dbReference type="EMBL" id="CUV04281.1"/>
    </source>
</evidence>
<reference evidence="2" key="1">
    <citation type="submission" date="2015-08" db="EMBL/GenBank/DDBJ databases">
        <authorList>
            <person name="Babu N.S."/>
            <person name="Beckwith C.J."/>
            <person name="Beseler K.G."/>
            <person name="Brison A."/>
            <person name="Carone J.V."/>
            <person name="Caskin T.P."/>
            <person name="Diamond M."/>
            <person name="Durham M.E."/>
            <person name="Foxe J.M."/>
            <person name="Go M."/>
            <person name="Henderson B.A."/>
            <person name="Jones I.B."/>
            <person name="McGettigan J.A."/>
            <person name="Micheletti S.J."/>
            <person name="Nasrallah M.E."/>
            <person name="Ortiz D."/>
            <person name="Piller C.R."/>
            <person name="Privatt S.R."/>
            <person name="Schneider S.L."/>
            <person name="Sharp S."/>
            <person name="Smith T.C."/>
            <person name="Stanton J.D."/>
            <person name="Ullery H.E."/>
            <person name="Wilson R.J."/>
            <person name="Serrano M.G."/>
            <person name="Buck G."/>
            <person name="Lee V."/>
            <person name="Wang Y."/>
            <person name="Carvalho R."/>
            <person name="Voegtly L."/>
            <person name="Shi R."/>
            <person name="Duckworth R."/>
            <person name="Johnson A."/>
            <person name="Loviza R."/>
            <person name="Walstead R."/>
            <person name="Shah Z."/>
            <person name="Kiflezghi M."/>
            <person name="Wade K."/>
            <person name="Ball S.L."/>
            <person name="Bradley K.W."/>
            <person name="Asai D.J."/>
            <person name="Bowman C.A."/>
            <person name="Russell D.A."/>
            <person name="Pope W.H."/>
            <person name="Jacobs-Sera D."/>
            <person name="Hendrix R.W."/>
            <person name="Hatfull G.F."/>
        </authorList>
    </citation>
    <scope>NUCLEOTIDE SEQUENCE [LARGE SCALE GENOMIC DNA]</scope>
</reference>
<feature type="compositionally biased region" description="Low complexity" evidence="1">
    <location>
        <begin position="320"/>
        <end position="334"/>
    </location>
</feature>
<sequence>METNIDFDQVCHEGSDIVGDFEQNTMEESLDGYKYTEERNFHDINSDKHDQNSSLNNHFKQTYEGNSEVIIGNHSIGMEIRTQNEKQDNIEIEKKENNYYTTDNNIINIQQQQLNSKKKASEWRNELLSFPHIFNQVFLSLNRFNDYIDQRWSLLNESHNKLYNLLLELSKTCASINNSVPHNIDNIFFIEKSIHNRYISLKSKIINHNQLNYFRVTNIYIPGTELNSENIVRENEFKMRLYEELYNKFQTCKNDIEITFERKSEMVTQLDSRINKIVSSIEKFINNNQCLLESHTKPLYNIDSSEICEIGIVKRKTGVRGRPPGSGNRGRPPGSTKKAKKDPQT</sequence>
<dbReference type="VEuPathDB" id="CryptoDB:Chro.10366"/>
<protein>
    <submittedName>
        <fullName evidence="2">Uncharacterized protein</fullName>
    </submittedName>
</protein>
<feature type="region of interest" description="Disordered" evidence="1">
    <location>
        <begin position="317"/>
        <end position="345"/>
    </location>
</feature>
<dbReference type="VEuPathDB" id="CryptoDB:GY17_00001338"/>